<sequence>MAKNYVQDGNTIAIENVTTKDIASGAPVAVGSIVAIAITDIKVGEVGDGLTTGVYLLPKLAADAIAAGTKVNLKNGKVQLADGDVVAGVAWDAAAAATTVLAVKING</sequence>
<dbReference type="Proteomes" id="UP000807542">
    <property type="component" value="Unassembled WGS sequence"/>
</dbReference>
<evidence type="ECO:0000313" key="4">
    <source>
        <dbReference type="Proteomes" id="UP001296969"/>
    </source>
</evidence>
<dbReference type="RefSeq" id="WP_228397388.1">
    <property type="nucleotide sequence ID" value="NZ_JADRCP010000001.1"/>
</dbReference>
<keyword evidence="4" id="KW-1185">Reference proteome</keyword>
<dbReference type="PIRSF" id="PIRSF030771">
    <property type="entry name" value="UCP030771"/>
    <property type="match status" value="1"/>
</dbReference>
<evidence type="ECO:0000313" key="1">
    <source>
        <dbReference type="EMBL" id="MBK5072227.1"/>
    </source>
</evidence>
<dbReference type="Pfam" id="PF09956">
    <property type="entry name" value="Phage_cement_2"/>
    <property type="match status" value="1"/>
</dbReference>
<protein>
    <submittedName>
        <fullName evidence="2">DUF2190 family protein</fullName>
    </submittedName>
</protein>
<organism evidence="2 3">
    <name type="scientific">Limnobaculum xujianqingii</name>
    <dbReference type="NCBI Taxonomy" id="2738837"/>
    <lineage>
        <taxon>Bacteria</taxon>
        <taxon>Pseudomonadati</taxon>
        <taxon>Pseudomonadota</taxon>
        <taxon>Gammaproteobacteria</taxon>
        <taxon>Enterobacterales</taxon>
        <taxon>Budviciaceae</taxon>
        <taxon>Limnobaculum</taxon>
    </lineage>
</organism>
<dbReference type="AlphaFoldDB" id="A0A9D7FWL9"/>
<evidence type="ECO:0000313" key="3">
    <source>
        <dbReference type="Proteomes" id="UP000807542"/>
    </source>
</evidence>
<name>A0A9D7FWL9_9GAMM</name>
<dbReference type="EMBL" id="JADRCP010000001">
    <property type="protein sequence ID" value="MBK5175536.1"/>
    <property type="molecule type" value="Genomic_DNA"/>
</dbReference>
<accession>A0A9D7FWL9</accession>
<dbReference type="Proteomes" id="UP001296969">
    <property type="component" value="Unassembled WGS sequence"/>
</dbReference>
<dbReference type="EMBL" id="JADRCQ010000001">
    <property type="protein sequence ID" value="MBK5072227.1"/>
    <property type="molecule type" value="Genomic_DNA"/>
</dbReference>
<evidence type="ECO:0000313" key="2">
    <source>
        <dbReference type="EMBL" id="MBK5175536.1"/>
    </source>
</evidence>
<reference evidence="2 4" key="1">
    <citation type="submission" date="2020-11" db="EMBL/GenBank/DDBJ databases">
        <title>Insectihabitans protaetiae gen. nov. sp. nov. and Insectihabitans allomyrinae sp. nov., isolated from larvae of Protaetia brevitarsis seulensis and Allomyrina dichotoma, respectively.</title>
        <authorList>
            <person name="Lee S.D."/>
            <person name="Byeon Y.-S."/>
            <person name="Kim S.-M."/>
            <person name="Yang H.L."/>
            <person name="Kim I.S."/>
        </authorList>
    </citation>
    <scope>NUCLEOTIDE SEQUENCE</scope>
    <source>
        <strain evidence="2">CWB-B4</strain>
        <strain evidence="1 4">CWB-B43</strain>
    </source>
</reference>
<dbReference type="InterPro" id="IPR011231">
    <property type="entry name" value="Phage_VT1-Sakai_H0018"/>
</dbReference>
<proteinExistence type="predicted"/>
<gene>
    <name evidence="2" type="ORF">I2492_04250</name>
    <name evidence="1" type="ORF">I2493_04250</name>
</gene>
<comment type="caution">
    <text evidence="2">The sequence shown here is derived from an EMBL/GenBank/DDBJ whole genome shotgun (WGS) entry which is preliminary data.</text>
</comment>